<comment type="caution">
    <text evidence="2">The sequence shown here is derived from an EMBL/GenBank/DDBJ whole genome shotgun (WGS) entry which is preliminary data.</text>
</comment>
<name>A0A8J7HYD5_9NOST</name>
<dbReference type="Proteomes" id="UP000632766">
    <property type="component" value="Unassembled WGS sequence"/>
</dbReference>
<sequence length="239" mass="27937">MKFLETLSMPSDLDGFILPNINILKESTNNIITMTGSFKTHFMLDIQLRCERLSSLIPELSSTIENYNVQIIAELNNQIIDSYLDTIQEILAELQNPNISQEYRQLLLKAEQEKTNLLSSEIINIRILCETKESILSRQLFYIKNTLIKERLVDVIAEIERQKEKIINAIGQKENKKQKLIEERETLIQSLEIMREINLFDIFKDKLPTDKYIDKLDLTQPKNLALKEGIHIYKKNLKN</sequence>
<reference evidence="2 3" key="1">
    <citation type="journal article" date="2021" name="Int. J. Syst. Evol. Microbiol.">
        <title>Amazonocrinis nigriterrae gen. nov., sp. nov., Atlanticothrix silvestris gen. nov., sp. nov. and Dendronalium phyllosphericum gen. nov., sp. nov., nostocacean cyanobacteria from Brazilian environments.</title>
        <authorList>
            <person name="Alvarenga D.O."/>
            <person name="Andreote A.P.D."/>
            <person name="Branco L.H.Z."/>
            <person name="Delbaje E."/>
            <person name="Cruz R.B."/>
            <person name="Varani A.M."/>
            <person name="Fiore M.F."/>
        </authorList>
    </citation>
    <scope>NUCLEOTIDE SEQUENCE [LARGE SCALE GENOMIC DNA]</scope>
    <source>
        <strain evidence="2 3">CENA67</strain>
    </source>
</reference>
<evidence type="ECO:0000313" key="2">
    <source>
        <dbReference type="EMBL" id="MBH8565895.1"/>
    </source>
</evidence>
<accession>A0A8J7HYD5</accession>
<organism evidence="2 3">
    <name type="scientific">Amazonocrinis nigriterrae CENA67</name>
    <dbReference type="NCBI Taxonomy" id="2794033"/>
    <lineage>
        <taxon>Bacteria</taxon>
        <taxon>Bacillati</taxon>
        <taxon>Cyanobacteriota</taxon>
        <taxon>Cyanophyceae</taxon>
        <taxon>Nostocales</taxon>
        <taxon>Nostocaceae</taxon>
        <taxon>Amazonocrinis</taxon>
        <taxon>Amazonocrinis nigriterrae</taxon>
    </lineage>
</organism>
<keyword evidence="1" id="KW-0175">Coiled coil</keyword>
<evidence type="ECO:0000313" key="3">
    <source>
        <dbReference type="Proteomes" id="UP000632766"/>
    </source>
</evidence>
<dbReference type="AlphaFoldDB" id="A0A8J7HYD5"/>
<feature type="coiled-coil region" evidence="1">
    <location>
        <begin position="149"/>
        <end position="190"/>
    </location>
</feature>
<protein>
    <submittedName>
        <fullName evidence="2">Alpha-xenorhabdolysin family binary toxin subunit B</fullName>
    </submittedName>
</protein>
<dbReference type="EMBL" id="JAECZC010000075">
    <property type="protein sequence ID" value="MBH8565895.1"/>
    <property type="molecule type" value="Genomic_DNA"/>
</dbReference>
<keyword evidence="3" id="KW-1185">Reference proteome</keyword>
<gene>
    <name evidence="2" type="ORF">I8748_27640</name>
</gene>
<dbReference type="InterPro" id="IPR047760">
    <property type="entry name" value="XaxB-like"/>
</dbReference>
<evidence type="ECO:0000256" key="1">
    <source>
        <dbReference type="SAM" id="Coils"/>
    </source>
</evidence>
<dbReference type="NCBIfam" id="NF033927">
    <property type="entry name" value="alph_xenorhab_B"/>
    <property type="match status" value="1"/>
</dbReference>
<proteinExistence type="predicted"/>